<dbReference type="EMBL" id="RCCB01000011">
    <property type="protein sequence ID" value="RLJ30480.1"/>
    <property type="molecule type" value="Genomic_DNA"/>
</dbReference>
<proteinExistence type="predicted"/>
<accession>A0A497UHX1</accession>
<dbReference type="AlphaFoldDB" id="A0A497UHX1"/>
<comment type="caution">
    <text evidence="2">The sequence shown here is derived from an EMBL/GenBank/DDBJ whole genome shotgun (WGS) entry which is preliminary data.</text>
</comment>
<keyword evidence="3" id="KW-1185">Reference proteome</keyword>
<organism evidence="2 4">
    <name type="scientific">Flavobacterium lindanitolerans</name>
    <dbReference type="NCBI Taxonomy" id="428988"/>
    <lineage>
        <taxon>Bacteria</taxon>
        <taxon>Pseudomonadati</taxon>
        <taxon>Bacteroidota</taxon>
        <taxon>Flavobacteriia</taxon>
        <taxon>Flavobacteriales</taxon>
        <taxon>Flavobacteriaceae</taxon>
        <taxon>Flavobacterium</taxon>
    </lineage>
</organism>
<reference evidence="1 3" key="1">
    <citation type="submission" date="2017-12" db="EMBL/GenBank/DDBJ databases">
        <title>Genomic Encyclopedia of Type Strains, Phase III (KMG-III): the genomes of soil and plant-associated and newly described type strains.</title>
        <authorList>
            <person name="Whitman W."/>
        </authorList>
    </citation>
    <scope>NUCLEOTIDE SEQUENCE [LARGE SCALE GENOMIC DNA]</scope>
    <source>
        <strain evidence="1 3">IP-10</strain>
    </source>
</reference>
<evidence type="ECO:0000313" key="1">
    <source>
        <dbReference type="EMBL" id="PKW20881.1"/>
    </source>
</evidence>
<dbReference type="Proteomes" id="UP000275027">
    <property type="component" value="Unassembled WGS sequence"/>
</dbReference>
<dbReference type="EMBL" id="PJND01000008">
    <property type="protein sequence ID" value="PKW20881.1"/>
    <property type="molecule type" value="Genomic_DNA"/>
</dbReference>
<dbReference type="Proteomes" id="UP000233767">
    <property type="component" value="Unassembled WGS sequence"/>
</dbReference>
<evidence type="ECO:0000313" key="2">
    <source>
        <dbReference type="EMBL" id="RLJ30480.1"/>
    </source>
</evidence>
<evidence type="ECO:0000313" key="3">
    <source>
        <dbReference type="Proteomes" id="UP000233767"/>
    </source>
</evidence>
<protein>
    <submittedName>
        <fullName evidence="2">Uncharacterized protein</fullName>
    </submittedName>
</protein>
<gene>
    <name evidence="1" type="ORF">B0G92_2160</name>
    <name evidence="2" type="ORF">CLV50_1890</name>
</gene>
<evidence type="ECO:0000313" key="4">
    <source>
        <dbReference type="Proteomes" id="UP000275027"/>
    </source>
</evidence>
<sequence length="47" mass="5636">MATNIFEDFDEKILKFLENTRNSIVNNLKNKNNASSYRFIEINERLK</sequence>
<reference evidence="2 4" key="2">
    <citation type="submission" date="2018-10" db="EMBL/GenBank/DDBJ databases">
        <title>Genomic Encyclopedia of Archaeal and Bacterial Type Strains, Phase II (KMG-II): from individual species to whole genera.</title>
        <authorList>
            <person name="Goeker M."/>
        </authorList>
    </citation>
    <scope>NUCLEOTIDE SEQUENCE [LARGE SCALE GENOMIC DNA]</scope>
    <source>
        <strain evidence="2 4">DSM 21886</strain>
    </source>
</reference>
<name>A0A497UHX1_9FLAO</name>